<feature type="domain" description="Response regulatory" evidence="4">
    <location>
        <begin position="16"/>
        <end position="133"/>
    </location>
</feature>
<accession>A0A839SX46</accession>
<keyword evidence="7" id="KW-1185">Reference proteome</keyword>
<reference evidence="6 7" key="1">
    <citation type="submission" date="2020-08" db="EMBL/GenBank/DDBJ databases">
        <title>Genomic Encyclopedia of Type Strains, Phase III (KMG-III): the genomes of soil and plant-associated and newly described type strains.</title>
        <authorList>
            <person name="Whitman W."/>
        </authorList>
    </citation>
    <scope>NUCLEOTIDE SEQUENCE [LARGE SCALE GENOMIC DNA]</scope>
    <source>
        <strain evidence="6 7">CECT 8803</strain>
    </source>
</reference>
<dbReference type="PANTHER" id="PTHR45138">
    <property type="entry name" value="REGULATORY COMPONENTS OF SENSORY TRANSDUCTION SYSTEM"/>
    <property type="match status" value="1"/>
</dbReference>
<dbReference type="FunFam" id="3.30.70.270:FF:000001">
    <property type="entry name" value="Diguanylate cyclase domain protein"/>
    <property type="match status" value="1"/>
</dbReference>
<dbReference type="Gene3D" id="3.30.70.270">
    <property type="match status" value="1"/>
</dbReference>
<dbReference type="Gene3D" id="3.40.50.2300">
    <property type="match status" value="1"/>
</dbReference>
<dbReference type="PANTHER" id="PTHR45138:SF9">
    <property type="entry name" value="DIGUANYLATE CYCLASE DGCM-RELATED"/>
    <property type="match status" value="1"/>
</dbReference>
<dbReference type="PROSITE" id="PS50110">
    <property type="entry name" value="RESPONSE_REGULATORY"/>
    <property type="match status" value="1"/>
</dbReference>
<dbReference type="InterPro" id="IPR043128">
    <property type="entry name" value="Rev_trsase/Diguanyl_cyclase"/>
</dbReference>
<feature type="domain" description="GGDEF" evidence="5">
    <location>
        <begin position="177"/>
        <end position="307"/>
    </location>
</feature>
<dbReference type="InterPro" id="IPR029787">
    <property type="entry name" value="Nucleotide_cyclase"/>
</dbReference>
<dbReference type="NCBIfam" id="TIGR00254">
    <property type="entry name" value="GGDEF"/>
    <property type="match status" value="1"/>
</dbReference>
<dbReference type="GO" id="GO:0052621">
    <property type="term" value="F:diguanylate cyclase activity"/>
    <property type="evidence" value="ECO:0007669"/>
    <property type="project" value="UniProtKB-EC"/>
</dbReference>
<dbReference type="InterPro" id="IPR050469">
    <property type="entry name" value="Diguanylate_Cyclase"/>
</dbReference>
<evidence type="ECO:0000256" key="2">
    <source>
        <dbReference type="ARBA" id="ARBA00034247"/>
    </source>
</evidence>
<feature type="modified residue" description="4-aspartylphosphate" evidence="3">
    <location>
        <position position="68"/>
    </location>
</feature>
<dbReference type="InterPro" id="IPR000160">
    <property type="entry name" value="GGDEF_dom"/>
</dbReference>
<dbReference type="EC" id="2.7.7.65" evidence="1"/>
<name>A0A839SX46_9PROT</name>
<dbReference type="RefSeq" id="WP_183417702.1">
    <property type="nucleotide sequence ID" value="NZ_JACHXA010000011.1"/>
</dbReference>
<dbReference type="CDD" id="cd00156">
    <property type="entry name" value="REC"/>
    <property type="match status" value="1"/>
</dbReference>
<dbReference type="InterPro" id="IPR011006">
    <property type="entry name" value="CheY-like_superfamily"/>
</dbReference>
<dbReference type="EMBL" id="JACHXA010000011">
    <property type="protein sequence ID" value="MBB3066878.1"/>
    <property type="molecule type" value="Genomic_DNA"/>
</dbReference>
<organism evidence="6 7">
    <name type="scientific">Limibacillus halophilus</name>
    <dbReference type="NCBI Taxonomy" id="1579333"/>
    <lineage>
        <taxon>Bacteria</taxon>
        <taxon>Pseudomonadati</taxon>
        <taxon>Pseudomonadota</taxon>
        <taxon>Alphaproteobacteria</taxon>
        <taxon>Rhodospirillales</taxon>
        <taxon>Rhodovibrionaceae</taxon>
        <taxon>Limibacillus</taxon>
    </lineage>
</organism>
<sequence length="307" mass="34520">MISATSISADDSKPLRIALVDDDIEDKVLVESTLRSIADFEYELIWISDTERADLLLLRAAPDVCLLDYWLGGSTGLDVMERLKIKELDFPVLLLTGTHDRAVDLEAMNRGVFDYLVKGEITPALLERSIRYALHRHQLEQQVRDLSLRDPLTGLSNRRFFEEALVYAARRSARRDRSFHVIVIDVDQFKQINDKHGHAAGDKVLIEVGERLRRQVRATDVVARIGGDEFAVILEEGEQHLNLTEALDRMRNEMQFSLTLSDGGQPLAINVSIGLASSLQAEESPSGVVARADRAMYEAKRLRKIAS</sequence>
<evidence type="ECO:0000259" key="4">
    <source>
        <dbReference type="PROSITE" id="PS50110"/>
    </source>
</evidence>
<dbReference type="CDD" id="cd01949">
    <property type="entry name" value="GGDEF"/>
    <property type="match status" value="1"/>
</dbReference>
<dbReference type="InterPro" id="IPR001789">
    <property type="entry name" value="Sig_transdc_resp-reg_receiver"/>
</dbReference>
<dbReference type="AlphaFoldDB" id="A0A839SX46"/>
<dbReference type="SUPFAM" id="SSF52172">
    <property type="entry name" value="CheY-like"/>
    <property type="match status" value="1"/>
</dbReference>
<dbReference type="Pfam" id="PF00990">
    <property type="entry name" value="GGDEF"/>
    <property type="match status" value="1"/>
</dbReference>
<dbReference type="SMART" id="SM00267">
    <property type="entry name" value="GGDEF"/>
    <property type="match status" value="1"/>
</dbReference>
<evidence type="ECO:0000256" key="1">
    <source>
        <dbReference type="ARBA" id="ARBA00012528"/>
    </source>
</evidence>
<dbReference type="SMART" id="SM00448">
    <property type="entry name" value="REC"/>
    <property type="match status" value="1"/>
</dbReference>
<keyword evidence="3" id="KW-0597">Phosphoprotein</keyword>
<comment type="catalytic activity">
    <reaction evidence="2">
        <text>2 GTP = 3',3'-c-di-GMP + 2 diphosphate</text>
        <dbReference type="Rhea" id="RHEA:24898"/>
        <dbReference type="ChEBI" id="CHEBI:33019"/>
        <dbReference type="ChEBI" id="CHEBI:37565"/>
        <dbReference type="ChEBI" id="CHEBI:58805"/>
        <dbReference type="EC" id="2.7.7.65"/>
    </reaction>
</comment>
<gene>
    <name evidence="6" type="ORF">FHR98_003189</name>
</gene>
<comment type="caution">
    <text evidence="6">The sequence shown here is derived from an EMBL/GenBank/DDBJ whole genome shotgun (WGS) entry which is preliminary data.</text>
</comment>
<dbReference type="GO" id="GO:0000160">
    <property type="term" value="P:phosphorelay signal transduction system"/>
    <property type="evidence" value="ECO:0007669"/>
    <property type="project" value="InterPro"/>
</dbReference>
<evidence type="ECO:0000259" key="5">
    <source>
        <dbReference type="PROSITE" id="PS50887"/>
    </source>
</evidence>
<dbReference type="SUPFAM" id="SSF55073">
    <property type="entry name" value="Nucleotide cyclase"/>
    <property type="match status" value="1"/>
</dbReference>
<evidence type="ECO:0000256" key="3">
    <source>
        <dbReference type="PROSITE-ProRule" id="PRU00169"/>
    </source>
</evidence>
<protein>
    <recommendedName>
        <fullName evidence="1">diguanylate cyclase</fullName>
        <ecNumber evidence="1">2.7.7.65</ecNumber>
    </recommendedName>
</protein>
<dbReference type="Pfam" id="PF00072">
    <property type="entry name" value="Response_reg"/>
    <property type="match status" value="1"/>
</dbReference>
<proteinExistence type="predicted"/>
<dbReference type="Proteomes" id="UP000581135">
    <property type="component" value="Unassembled WGS sequence"/>
</dbReference>
<evidence type="ECO:0000313" key="6">
    <source>
        <dbReference type="EMBL" id="MBB3066878.1"/>
    </source>
</evidence>
<evidence type="ECO:0000313" key="7">
    <source>
        <dbReference type="Proteomes" id="UP000581135"/>
    </source>
</evidence>
<dbReference type="PROSITE" id="PS50887">
    <property type="entry name" value="GGDEF"/>
    <property type="match status" value="1"/>
</dbReference>